<proteinExistence type="evidence at transcript level"/>
<dbReference type="SUPFAM" id="SSF143113">
    <property type="entry name" value="NAP-like"/>
    <property type="match status" value="1"/>
</dbReference>
<dbReference type="InterPro" id="IPR037231">
    <property type="entry name" value="NAP-like_sf"/>
</dbReference>
<gene>
    <name evidence="1" type="primary">CYorf16</name>
</gene>
<evidence type="ECO:0000313" key="1">
    <source>
        <dbReference type="EMBL" id="AAM90307.1"/>
    </source>
</evidence>
<reference evidence="1" key="1">
    <citation type="journal article" date="2003" name="Nature">
        <title>The male-specific region of the human Y chromosome is a mosaic of discrete sequence classes.</title>
        <authorList>
            <person name="Skaletsky H."/>
            <person name="Kuroda-Kawaguchi T."/>
            <person name="Minx P.J."/>
            <person name="Cordum H.S."/>
            <person name="Hillier L."/>
            <person name="Brown L.G."/>
            <person name="Repping S."/>
            <person name="Pyntikova T."/>
            <person name="Ali J."/>
            <person name="Bieri T."/>
            <person name="Chinwalla A."/>
            <person name="Delehaunty A."/>
            <person name="Delehaunty K."/>
            <person name="Du H."/>
            <person name="Fewell G."/>
            <person name="Fulton L."/>
            <person name="Fulton R."/>
            <person name="Graves T."/>
            <person name="Hou S.F."/>
            <person name="Latrielle P."/>
            <person name="Leonard S."/>
            <person name="Mardis E."/>
            <person name="Maupin R."/>
            <person name="McPherson J."/>
            <person name="Miner T."/>
            <person name="Nash W."/>
            <person name="Nguyen C."/>
            <person name="Ozersky P."/>
            <person name="Pepin K."/>
            <person name="Rock S."/>
            <person name="Rohlfing T."/>
            <person name="Scott K."/>
            <person name="Schultz B."/>
            <person name="Strong C."/>
            <person name="Tin-Wollam A."/>
            <person name="Yang S.P."/>
            <person name="Waterston R.H."/>
            <person name="Wilson R.K."/>
            <person name="Rozen S."/>
            <person name="Page D.C."/>
        </authorList>
    </citation>
    <scope>NUCLEOTIDE SEQUENCE</scope>
</reference>
<name>Q8NFC8_HUMAN</name>
<organism evidence="1">
    <name type="scientific">Homo sapiens</name>
    <name type="common">Human</name>
    <dbReference type="NCBI Taxonomy" id="9606"/>
    <lineage>
        <taxon>Eukaryota</taxon>
        <taxon>Metazoa</taxon>
        <taxon>Chordata</taxon>
        <taxon>Craniata</taxon>
        <taxon>Vertebrata</taxon>
        <taxon>Euteleostomi</taxon>
        <taxon>Mammalia</taxon>
        <taxon>Eutheria</taxon>
        <taxon>Euarchontoglires</taxon>
        <taxon>Primates</taxon>
        <taxon>Haplorrhini</taxon>
        <taxon>Catarrhini</taxon>
        <taxon>Hominidae</taxon>
        <taxon>Homo</taxon>
    </lineage>
</organism>
<dbReference type="AlphaFoldDB" id="Q8NFC8"/>
<dbReference type="EMBL" id="AF527835">
    <property type="protein sequence ID" value="AAM90307.1"/>
    <property type="molecule type" value="mRNA"/>
</dbReference>
<protein>
    <submittedName>
        <fullName evidence="1">CYorf16 protein</fullName>
    </submittedName>
</protein>
<accession>Q8NFC8</accession>
<feature type="non-terminal residue" evidence="1">
    <location>
        <position position="1"/>
    </location>
</feature>
<sequence length="114" mass="12656">SAIPVTGGRMISFHPNLYFHSEIIMKEHCVGILGYRVSHSTAVQRFWDHEGQASSCRQYTSYLSSFSCLAEHDCPGFGRIAELESHCVIQAAVKWQTLRSLQPLPPASKDSSAC</sequence>